<evidence type="ECO:0000313" key="3">
    <source>
        <dbReference type="Proteomes" id="UP000095751"/>
    </source>
</evidence>
<dbReference type="EMBL" id="KV784357">
    <property type="protein sequence ID" value="OEU17918.1"/>
    <property type="molecule type" value="Genomic_DNA"/>
</dbReference>
<organism evidence="2 3">
    <name type="scientific">Fragilariopsis cylindrus CCMP1102</name>
    <dbReference type="NCBI Taxonomy" id="635003"/>
    <lineage>
        <taxon>Eukaryota</taxon>
        <taxon>Sar</taxon>
        <taxon>Stramenopiles</taxon>
        <taxon>Ochrophyta</taxon>
        <taxon>Bacillariophyta</taxon>
        <taxon>Bacillariophyceae</taxon>
        <taxon>Bacillariophycidae</taxon>
        <taxon>Bacillariales</taxon>
        <taxon>Bacillariaceae</taxon>
        <taxon>Fragilariopsis</taxon>
    </lineage>
</organism>
<dbReference type="AlphaFoldDB" id="A0A1E7FID4"/>
<feature type="compositionally biased region" description="Basic and acidic residues" evidence="1">
    <location>
        <begin position="398"/>
        <end position="411"/>
    </location>
</feature>
<evidence type="ECO:0000256" key="1">
    <source>
        <dbReference type="SAM" id="MobiDB-lite"/>
    </source>
</evidence>
<feature type="region of interest" description="Disordered" evidence="1">
    <location>
        <begin position="1"/>
        <end position="20"/>
    </location>
</feature>
<evidence type="ECO:0000313" key="2">
    <source>
        <dbReference type="EMBL" id="OEU17918.1"/>
    </source>
</evidence>
<reference evidence="2 3" key="1">
    <citation type="submission" date="2016-09" db="EMBL/GenBank/DDBJ databases">
        <title>Extensive genetic diversity and differential bi-allelic expression allows diatom success in the polar Southern Ocean.</title>
        <authorList>
            <consortium name="DOE Joint Genome Institute"/>
            <person name="Mock T."/>
            <person name="Otillar R.P."/>
            <person name="Strauss J."/>
            <person name="Dupont C."/>
            <person name="Frickenhaus S."/>
            <person name="Maumus F."/>
            <person name="Mcmullan M."/>
            <person name="Sanges R."/>
            <person name="Schmutz J."/>
            <person name="Toseland A."/>
            <person name="Valas R."/>
            <person name="Veluchamy A."/>
            <person name="Ward B.J."/>
            <person name="Allen A."/>
            <person name="Barry K."/>
            <person name="Falciatore A."/>
            <person name="Ferrante M."/>
            <person name="Fortunato A.E."/>
            <person name="Gloeckner G."/>
            <person name="Gruber A."/>
            <person name="Hipkin R."/>
            <person name="Janech M."/>
            <person name="Kroth P."/>
            <person name="Leese F."/>
            <person name="Lindquist E."/>
            <person name="Lyon B.R."/>
            <person name="Martin J."/>
            <person name="Mayer C."/>
            <person name="Parker M."/>
            <person name="Quesneville H."/>
            <person name="Raymond J."/>
            <person name="Uhlig C."/>
            <person name="Valentin K.U."/>
            <person name="Worden A.Z."/>
            <person name="Armbrust E.V."/>
            <person name="Bowler C."/>
            <person name="Green B."/>
            <person name="Moulton V."/>
            <person name="Van Oosterhout C."/>
            <person name="Grigoriev I."/>
        </authorList>
    </citation>
    <scope>NUCLEOTIDE SEQUENCE [LARGE SCALE GENOMIC DNA]</scope>
    <source>
        <strain evidence="2 3">CCMP1102</strain>
    </source>
</reference>
<dbReference type="InParanoid" id="A0A1E7FID4"/>
<protein>
    <recommendedName>
        <fullName evidence="4">Ankyrin</fullName>
    </recommendedName>
</protein>
<sequence>MDTNNIDNDDDDDHQQVQQEQQAAAAAAAAVADQRHSKIMSVLKRKKKFTLRHRKQIDELVETFLEALEQDIYDMLCDNDFDNYHGLDSDRDTEEEVETTLRCFPELLSRRNDDYFHYPIHSLPYLYDVTNENIRCNLKAVSFIPLVARLSIEFGCFNEVFRGGLLFEIGRAGCMPLCDLMLTDTLGRQREHHETVDNKYLIVMKQLRHMGLLKKEDIQNFGLLRKYKYPQGEIDGTVFPEERFRFLAEWDPIALTQTYISDSRCNIPLHQAALGSSMEGFQLVFETGIRYFPKKKGISLLFQKNIEDETPETPFATACSNYGLNDVIKVVEKCLSDSSDKPNSFSEAFLSAAVNEDIHLDCVYFLLRRDPDMLQKLLPASLTTSSVKHSKRKRKRNNINDKGDDGKTCKT</sequence>
<proteinExistence type="predicted"/>
<name>A0A1E7FID4_9STRA</name>
<feature type="compositionally biased region" description="Basic residues" evidence="1">
    <location>
        <begin position="388"/>
        <end position="397"/>
    </location>
</feature>
<evidence type="ECO:0008006" key="4">
    <source>
        <dbReference type="Google" id="ProtNLM"/>
    </source>
</evidence>
<feature type="region of interest" description="Disordered" evidence="1">
    <location>
        <begin position="385"/>
        <end position="411"/>
    </location>
</feature>
<dbReference type="Proteomes" id="UP000095751">
    <property type="component" value="Unassembled WGS sequence"/>
</dbReference>
<keyword evidence="3" id="KW-1185">Reference proteome</keyword>
<accession>A0A1E7FID4</accession>
<dbReference type="KEGG" id="fcy:FRACYDRAFT_238348"/>
<gene>
    <name evidence="2" type="ORF">FRACYDRAFT_238348</name>
</gene>